<dbReference type="InterPro" id="IPR013325">
    <property type="entry name" value="RNA_pol_sigma_r2"/>
</dbReference>
<accession>A0ABP7G3S3</accession>
<protein>
    <recommendedName>
        <fullName evidence="6">RNA polymerase sigma factor 70 region 4 type 2 domain-containing protein</fullName>
    </recommendedName>
</protein>
<keyword evidence="5" id="KW-0804">Transcription</keyword>
<evidence type="ECO:0000256" key="2">
    <source>
        <dbReference type="ARBA" id="ARBA00023015"/>
    </source>
</evidence>
<dbReference type="Proteomes" id="UP001500540">
    <property type="component" value="Unassembled WGS sequence"/>
</dbReference>
<dbReference type="Pfam" id="PF08281">
    <property type="entry name" value="Sigma70_r4_2"/>
    <property type="match status" value="1"/>
</dbReference>
<dbReference type="PANTHER" id="PTHR43133:SF8">
    <property type="entry name" value="RNA POLYMERASE SIGMA FACTOR HI_1459-RELATED"/>
    <property type="match status" value="1"/>
</dbReference>
<comment type="caution">
    <text evidence="7">The sequence shown here is derived from an EMBL/GenBank/DDBJ whole genome shotgun (WGS) entry which is preliminary data.</text>
</comment>
<keyword evidence="4" id="KW-0238">DNA-binding</keyword>
<evidence type="ECO:0000259" key="6">
    <source>
        <dbReference type="Pfam" id="PF08281"/>
    </source>
</evidence>
<sequence length="191" mass="21074">MVAHEPNLTAPAVRNDPIYQAAKRAVARRSSEYRDLFTHEDLQDLTGDVLTAYHRKWTAGSAPDSLDAWMSRVAQAAVVDELRRRNARPKPAPLPAGTDRADAAARLERAFIDLRTPSAVTHCALLVQTALERLGQTHPNDRALLERRHLLGATVAEIAHDLNLKEETVKKRLQRATARLAAILETLDAGA</sequence>
<evidence type="ECO:0000256" key="3">
    <source>
        <dbReference type="ARBA" id="ARBA00023082"/>
    </source>
</evidence>
<evidence type="ECO:0000256" key="5">
    <source>
        <dbReference type="ARBA" id="ARBA00023163"/>
    </source>
</evidence>
<comment type="similarity">
    <text evidence="1">Belongs to the sigma-70 factor family. ECF subfamily.</text>
</comment>
<proteinExistence type="inferred from homology"/>
<dbReference type="Gene3D" id="1.10.10.10">
    <property type="entry name" value="Winged helix-like DNA-binding domain superfamily/Winged helix DNA-binding domain"/>
    <property type="match status" value="1"/>
</dbReference>
<dbReference type="InterPro" id="IPR013324">
    <property type="entry name" value="RNA_pol_sigma_r3/r4-like"/>
</dbReference>
<feature type="domain" description="RNA polymerase sigma factor 70 region 4 type 2" evidence="6">
    <location>
        <begin position="139"/>
        <end position="180"/>
    </location>
</feature>
<gene>
    <name evidence="7" type="ORF">GCM10022240_05110</name>
</gene>
<keyword evidence="2" id="KW-0805">Transcription regulation</keyword>
<name>A0ABP7G3S3_9MICO</name>
<organism evidence="7 8">
    <name type="scientific">Microbacterium kribbense</name>
    <dbReference type="NCBI Taxonomy" id="433645"/>
    <lineage>
        <taxon>Bacteria</taxon>
        <taxon>Bacillati</taxon>
        <taxon>Actinomycetota</taxon>
        <taxon>Actinomycetes</taxon>
        <taxon>Micrococcales</taxon>
        <taxon>Microbacteriaceae</taxon>
        <taxon>Microbacterium</taxon>
    </lineage>
</organism>
<dbReference type="Gene3D" id="1.10.1740.10">
    <property type="match status" value="1"/>
</dbReference>
<dbReference type="RefSeq" id="WP_344780186.1">
    <property type="nucleotide sequence ID" value="NZ_BAABAF010000001.1"/>
</dbReference>
<dbReference type="EMBL" id="BAABAF010000001">
    <property type="protein sequence ID" value="GAA3755084.1"/>
    <property type="molecule type" value="Genomic_DNA"/>
</dbReference>
<dbReference type="InterPro" id="IPR039425">
    <property type="entry name" value="RNA_pol_sigma-70-like"/>
</dbReference>
<evidence type="ECO:0000256" key="1">
    <source>
        <dbReference type="ARBA" id="ARBA00010641"/>
    </source>
</evidence>
<dbReference type="InterPro" id="IPR014284">
    <property type="entry name" value="RNA_pol_sigma-70_dom"/>
</dbReference>
<keyword evidence="3" id="KW-0731">Sigma factor</keyword>
<dbReference type="InterPro" id="IPR036388">
    <property type="entry name" value="WH-like_DNA-bd_sf"/>
</dbReference>
<dbReference type="SUPFAM" id="SSF88946">
    <property type="entry name" value="Sigma2 domain of RNA polymerase sigma factors"/>
    <property type="match status" value="1"/>
</dbReference>
<dbReference type="SUPFAM" id="SSF88659">
    <property type="entry name" value="Sigma3 and sigma4 domains of RNA polymerase sigma factors"/>
    <property type="match status" value="1"/>
</dbReference>
<evidence type="ECO:0000313" key="7">
    <source>
        <dbReference type="EMBL" id="GAA3755084.1"/>
    </source>
</evidence>
<evidence type="ECO:0000313" key="8">
    <source>
        <dbReference type="Proteomes" id="UP001500540"/>
    </source>
</evidence>
<dbReference type="NCBIfam" id="TIGR02937">
    <property type="entry name" value="sigma70-ECF"/>
    <property type="match status" value="1"/>
</dbReference>
<reference evidence="8" key="1">
    <citation type="journal article" date="2019" name="Int. J. Syst. Evol. Microbiol.">
        <title>The Global Catalogue of Microorganisms (GCM) 10K type strain sequencing project: providing services to taxonomists for standard genome sequencing and annotation.</title>
        <authorList>
            <consortium name="The Broad Institute Genomics Platform"/>
            <consortium name="The Broad Institute Genome Sequencing Center for Infectious Disease"/>
            <person name="Wu L."/>
            <person name="Ma J."/>
        </authorList>
    </citation>
    <scope>NUCLEOTIDE SEQUENCE [LARGE SCALE GENOMIC DNA]</scope>
    <source>
        <strain evidence="8">JCM 16950</strain>
    </source>
</reference>
<keyword evidence="8" id="KW-1185">Reference proteome</keyword>
<dbReference type="InterPro" id="IPR013249">
    <property type="entry name" value="RNA_pol_sigma70_r4_t2"/>
</dbReference>
<dbReference type="PANTHER" id="PTHR43133">
    <property type="entry name" value="RNA POLYMERASE ECF-TYPE SIGMA FACTO"/>
    <property type="match status" value="1"/>
</dbReference>
<evidence type="ECO:0000256" key="4">
    <source>
        <dbReference type="ARBA" id="ARBA00023125"/>
    </source>
</evidence>